<evidence type="ECO:0000256" key="5">
    <source>
        <dbReference type="ARBA" id="ARBA00022840"/>
    </source>
</evidence>
<keyword evidence="1" id="KW-0723">Serine/threonine-protein kinase</keyword>
<organism evidence="11 12">
    <name type="scientific">Chlorella vulgaris</name>
    <name type="common">Green alga</name>
    <dbReference type="NCBI Taxonomy" id="3077"/>
    <lineage>
        <taxon>Eukaryota</taxon>
        <taxon>Viridiplantae</taxon>
        <taxon>Chlorophyta</taxon>
        <taxon>core chlorophytes</taxon>
        <taxon>Trebouxiophyceae</taxon>
        <taxon>Chlorellales</taxon>
        <taxon>Chlorellaceae</taxon>
        <taxon>Chlorella clade</taxon>
        <taxon>Chlorella</taxon>
    </lineage>
</organism>
<dbReference type="PROSITE" id="PS50011">
    <property type="entry name" value="PROTEIN_KINASE_DOM"/>
    <property type="match status" value="1"/>
</dbReference>
<keyword evidence="12" id="KW-1185">Reference proteome</keyword>
<dbReference type="SMART" id="SM00220">
    <property type="entry name" value="S_TKc"/>
    <property type="match status" value="1"/>
</dbReference>
<feature type="compositionally biased region" description="Low complexity" evidence="9">
    <location>
        <begin position="554"/>
        <end position="578"/>
    </location>
</feature>
<evidence type="ECO:0000256" key="8">
    <source>
        <dbReference type="PIRSR" id="PIRSR630616-3"/>
    </source>
</evidence>
<protein>
    <recommendedName>
        <fullName evidence="10">Protein kinase domain-containing protein</fullName>
    </recommendedName>
</protein>
<feature type="binding site" evidence="7">
    <location>
        <position position="111"/>
    </location>
    <ligand>
        <name>ATP</name>
        <dbReference type="ChEBI" id="CHEBI:30616"/>
    </ligand>
</feature>
<dbReference type="InterPro" id="IPR011009">
    <property type="entry name" value="Kinase-like_dom_sf"/>
</dbReference>
<evidence type="ECO:0000313" key="12">
    <source>
        <dbReference type="Proteomes" id="UP001055712"/>
    </source>
</evidence>
<evidence type="ECO:0000313" key="11">
    <source>
        <dbReference type="EMBL" id="KAI3429401.1"/>
    </source>
</evidence>
<dbReference type="OrthoDB" id="514217at2759"/>
<dbReference type="InterPro" id="IPR000719">
    <property type="entry name" value="Prot_kinase_dom"/>
</dbReference>
<evidence type="ECO:0000256" key="2">
    <source>
        <dbReference type="ARBA" id="ARBA00022679"/>
    </source>
</evidence>
<feature type="region of interest" description="Disordered" evidence="9">
    <location>
        <begin position="10"/>
        <end position="38"/>
    </location>
</feature>
<feature type="domain" description="Protein kinase" evidence="10">
    <location>
        <begin position="101"/>
        <end position="371"/>
    </location>
</feature>
<evidence type="ECO:0000256" key="7">
    <source>
        <dbReference type="PIRSR" id="PIRSR630616-2"/>
    </source>
</evidence>
<evidence type="ECO:0000256" key="9">
    <source>
        <dbReference type="SAM" id="MobiDB-lite"/>
    </source>
</evidence>
<reference evidence="11" key="2">
    <citation type="submission" date="2020-11" db="EMBL/GenBank/DDBJ databases">
        <authorList>
            <person name="Cecchin M."/>
            <person name="Marcolungo L."/>
            <person name="Rossato M."/>
            <person name="Girolomoni L."/>
            <person name="Cosentino E."/>
            <person name="Cuine S."/>
            <person name="Li-Beisson Y."/>
            <person name="Delledonne M."/>
            <person name="Ballottari M."/>
        </authorList>
    </citation>
    <scope>NUCLEOTIDE SEQUENCE</scope>
    <source>
        <strain evidence="11">211/11P</strain>
        <tissue evidence="11">Whole cell</tissue>
    </source>
</reference>
<dbReference type="InterPro" id="IPR030616">
    <property type="entry name" value="Aur-like"/>
</dbReference>
<dbReference type="Proteomes" id="UP001055712">
    <property type="component" value="Unassembled WGS sequence"/>
</dbReference>
<gene>
    <name evidence="11" type="ORF">D9Q98_005496</name>
</gene>
<dbReference type="AlphaFoldDB" id="A0A9D4TLW9"/>
<accession>A0A9D4TLW9</accession>
<feature type="region of interest" description="Disordered" evidence="9">
    <location>
        <begin position="402"/>
        <end position="430"/>
    </location>
</feature>
<dbReference type="GO" id="GO:0004674">
    <property type="term" value="F:protein serine/threonine kinase activity"/>
    <property type="evidence" value="ECO:0007669"/>
    <property type="project" value="UniProtKB-KW"/>
</dbReference>
<dbReference type="PROSITE" id="PS00108">
    <property type="entry name" value="PROTEIN_KINASE_ST"/>
    <property type="match status" value="1"/>
</dbReference>
<feature type="compositionally biased region" description="Gly residues" evidence="9">
    <location>
        <begin position="593"/>
        <end position="607"/>
    </location>
</feature>
<evidence type="ECO:0000256" key="3">
    <source>
        <dbReference type="ARBA" id="ARBA00022741"/>
    </source>
</evidence>
<proteinExistence type="predicted"/>
<feature type="compositionally biased region" description="Pro residues" evidence="9">
    <location>
        <begin position="508"/>
        <end position="518"/>
    </location>
</feature>
<evidence type="ECO:0000259" key="10">
    <source>
        <dbReference type="PROSITE" id="PS50011"/>
    </source>
</evidence>
<feature type="binding site" evidence="7">
    <location>
        <begin position="232"/>
        <end position="233"/>
    </location>
    <ligand>
        <name>ATP</name>
        <dbReference type="ChEBI" id="CHEBI:30616"/>
    </ligand>
</feature>
<dbReference type="PANTHER" id="PTHR24350">
    <property type="entry name" value="SERINE/THREONINE-PROTEIN KINASE IAL-RELATED"/>
    <property type="match status" value="1"/>
</dbReference>
<dbReference type="InterPro" id="IPR008271">
    <property type="entry name" value="Ser/Thr_kinase_AS"/>
</dbReference>
<feature type="active site" description="Proton acceptor" evidence="6">
    <location>
        <position position="228"/>
    </location>
</feature>
<keyword evidence="3 7" id="KW-0547">Nucleotide-binding</keyword>
<dbReference type="Gene3D" id="1.10.510.10">
    <property type="entry name" value="Transferase(Phosphotransferase) domain 1"/>
    <property type="match status" value="1"/>
</dbReference>
<feature type="cross-link" description="Glycyl lysine isopeptide (Lys-Gly) (interchain with G-Cter in SUMO2)" evidence="8">
    <location>
        <position position="230"/>
    </location>
</feature>
<sequence length="753" mass="78469">MFAHLLAPREKAARDVARPQHRLAAGGDSPRAAAATRPAVAAAPGLPLTSSSKCSSSSSPRRAVVLPVFSALLGVRRSGPCLPQVQAAEDSVAAYTSLEGLRKLAEMHKGKHSTVHCYLDTSSGGTVVVKTYYKHTMAKRHFRNVRREVAIGRLLARQRFTGTVRLLGAFEDEGHVHLVLESCAGGDLYRRLVKAGGKLGEAQVCREVVIPLLLTLTFLHANHIVHRDIKPENILFTADGGLRLADFGLSIDAARERPTSRVGTLDYMAPEVVGMPSPNDMQRRGLTRDAIGHYCCKVDVWAVGILAYELLCGRPPFEVEDVKLTEQRIQFGEVAFPANLTPACRSFIQQALTKRPQGRPSAAQLFQHPWIRPHYQQLLAVAQAQPSSAAAALAAAAIQTPELRRTASQPPSPSKSMPGGVAGAAGEQQPLTPSGVAAALAPFLPLSQAKLAHRVRLLSPARQPSSGRTARPRRRVSDPLARTCSQPDSHLASEATSAAAVSAWPPALEAPPATPPPAAAASDGSGSVAPAADMHDDAGSGGGMGPARPHCFETPGTPGLKTTPLPRQRPVQQQQQQRAPLGRTPFLVPLVPPGGGSGHAAGAGPGPAKGLQPGPPSMRGSKAGARRSRFAAAAENDESRAAAAAASAALQAGAGAEVPLSSPLLARRASSFTSLLSKESSSGSNLQLTDRAVSFGGSCSNGGSQTLVPRASSFTAFGGTLSNLGSPSGAKQPQHAPSDAGMVAAGQFQRLQL</sequence>
<feature type="compositionally biased region" description="Low complexity" evidence="9">
    <location>
        <begin position="489"/>
        <end position="507"/>
    </location>
</feature>
<evidence type="ECO:0000256" key="1">
    <source>
        <dbReference type="ARBA" id="ARBA00022527"/>
    </source>
</evidence>
<name>A0A9D4TLW9_CHLVU</name>
<feature type="compositionally biased region" description="Low complexity" evidence="9">
    <location>
        <begin position="24"/>
        <end position="38"/>
    </location>
</feature>
<dbReference type="EMBL" id="SIDB01000008">
    <property type="protein sequence ID" value="KAI3429401.1"/>
    <property type="molecule type" value="Genomic_DNA"/>
</dbReference>
<feature type="binding site" evidence="7">
    <location>
        <position position="130"/>
    </location>
    <ligand>
        <name>ATP</name>
        <dbReference type="ChEBI" id="CHEBI:30616"/>
    </ligand>
</feature>
<dbReference type="GO" id="GO:0005524">
    <property type="term" value="F:ATP binding"/>
    <property type="evidence" value="ECO:0007669"/>
    <property type="project" value="UniProtKB-KW"/>
</dbReference>
<keyword evidence="4" id="KW-0418">Kinase</keyword>
<evidence type="ECO:0000256" key="4">
    <source>
        <dbReference type="ARBA" id="ARBA00022777"/>
    </source>
</evidence>
<comment type="caution">
    <text evidence="11">The sequence shown here is derived from an EMBL/GenBank/DDBJ whole genome shotgun (WGS) entry which is preliminary data.</text>
</comment>
<dbReference type="Pfam" id="PF00069">
    <property type="entry name" value="Pkinase"/>
    <property type="match status" value="1"/>
</dbReference>
<reference evidence="11" key="1">
    <citation type="journal article" date="2019" name="Plant J.">
        <title>Chlorella vulgaris genome assembly and annotation reveals the molecular basis for metabolic acclimation to high light conditions.</title>
        <authorList>
            <person name="Cecchin M."/>
            <person name="Marcolungo L."/>
            <person name="Rossato M."/>
            <person name="Girolomoni L."/>
            <person name="Cosentino E."/>
            <person name="Cuine S."/>
            <person name="Li-Beisson Y."/>
            <person name="Delledonne M."/>
            <person name="Ballottari M."/>
        </authorList>
    </citation>
    <scope>NUCLEOTIDE SEQUENCE</scope>
    <source>
        <strain evidence="11">211/11P</strain>
    </source>
</reference>
<feature type="region of interest" description="Disordered" evidence="9">
    <location>
        <begin position="457"/>
        <end position="635"/>
    </location>
</feature>
<dbReference type="SUPFAM" id="SSF56112">
    <property type="entry name" value="Protein kinase-like (PK-like)"/>
    <property type="match status" value="1"/>
</dbReference>
<evidence type="ECO:0000256" key="6">
    <source>
        <dbReference type="PIRSR" id="PIRSR630616-1"/>
    </source>
</evidence>
<keyword evidence="5 7" id="KW-0067">ATP-binding</keyword>
<keyword evidence="2" id="KW-0808">Transferase</keyword>
<feature type="binding site" evidence="7">
    <location>
        <position position="246"/>
    </location>
    <ligand>
        <name>ATP</name>
        <dbReference type="ChEBI" id="CHEBI:30616"/>
    </ligand>
</feature>
<feature type="compositionally biased region" description="Low complexity" evidence="9">
    <location>
        <begin position="519"/>
        <end position="532"/>
    </location>
</feature>